<organism evidence="1 2">
    <name type="scientific">Enterobacter kobei</name>
    <dbReference type="NCBI Taxonomy" id="208224"/>
    <lineage>
        <taxon>Bacteria</taxon>
        <taxon>Pseudomonadati</taxon>
        <taxon>Pseudomonadota</taxon>
        <taxon>Gammaproteobacteria</taxon>
        <taxon>Enterobacterales</taxon>
        <taxon>Enterobacteriaceae</taxon>
        <taxon>Enterobacter</taxon>
        <taxon>Enterobacter cloacae complex</taxon>
    </lineage>
</organism>
<gene>
    <name evidence="1" type="ORF">ENKO_23850</name>
</gene>
<proteinExistence type="predicted"/>
<protein>
    <submittedName>
        <fullName evidence="1">Uncharacterized protein</fullName>
    </submittedName>
</protein>
<evidence type="ECO:0000313" key="1">
    <source>
        <dbReference type="EMBL" id="BCU55791.1"/>
    </source>
</evidence>
<name>A0AA86IQL1_9ENTR</name>
<dbReference type="RefSeq" id="WP_088221939.1">
    <property type="nucleotide sequence ID" value="NZ_AP024590.1"/>
</dbReference>
<dbReference type="EMBL" id="AP024590">
    <property type="protein sequence ID" value="BCU55791.1"/>
    <property type="molecule type" value="Genomic_DNA"/>
</dbReference>
<reference evidence="1" key="1">
    <citation type="submission" date="2021-04" db="EMBL/GenBank/DDBJ databases">
        <title>Difference and commonality of drug resistance evolution in various bacteria. and drug sensitivity profiles.</title>
        <authorList>
            <person name="Maeda T."/>
            <person name="Shibai A."/>
            <person name="Kawada K."/>
            <person name="Kotani H."/>
            <person name="Tarusawa Y."/>
            <person name="Tanabe K."/>
            <person name="Furusawa C."/>
        </authorList>
    </citation>
    <scope>NUCLEOTIDE SEQUENCE</scope>
    <source>
        <strain evidence="1">JCM 8580</strain>
    </source>
</reference>
<accession>A0AA86IQL1</accession>
<dbReference type="Proteomes" id="UP000682928">
    <property type="component" value="Chromosome"/>
</dbReference>
<evidence type="ECO:0000313" key="2">
    <source>
        <dbReference type="Proteomes" id="UP000682928"/>
    </source>
</evidence>
<sequence length="143" mass="16567">MNFVYFKAENHQQDNTVPINLMVEDVVLMRDGEVIAGLGDVKITHLPLYIYRAVPTGFRKIEYKMKTNSHRRIIFSAGYLKTGDYYVETPDGEQTMNFNALSGLWTGEHENEKLLDNHTFQAQGYAINRPVPRVKKRRSEMAR</sequence>
<dbReference type="AlphaFoldDB" id="A0AA86IQL1"/>